<dbReference type="SUPFAM" id="SSF52743">
    <property type="entry name" value="Subtilisin-like"/>
    <property type="match status" value="1"/>
</dbReference>
<dbReference type="Gene3D" id="3.40.50.200">
    <property type="entry name" value="Peptidase S8/S53 domain"/>
    <property type="match status" value="1"/>
</dbReference>
<gene>
    <name evidence="1" type="ORF">ACFQ4E_16220</name>
</gene>
<dbReference type="EMBL" id="JBHTMU010000035">
    <property type="protein sequence ID" value="MFD1343976.1"/>
    <property type="molecule type" value="Genomic_DNA"/>
</dbReference>
<dbReference type="Proteomes" id="UP001597135">
    <property type="component" value="Unassembled WGS sequence"/>
</dbReference>
<name>A0ABW3ZLD7_9RHOB</name>
<dbReference type="RefSeq" id="WP_386805384.1">
    <property type="nucleotide sequence ID" value="NZ_JBHTMU010000035.1"/>
</dbReference>
<evidence type="ECO:0008006" key="3">
    <source>
        <dbReference type="Google" id="ProtNLM"/>
    </source>
</evidence>
<sequence>MTATWTPWNALISAEPNRYIDWNEATGGILPSLRSGALGDALVLPEIPQTTVVQLPGILSARSGNADMQHQQALVELMVQSMLENFATKQHLPPVPESSLGPDGTANPLDSFISHVTSHLALPGILMPDATEALPPELEIDEDTVITGIIDVGLPLGHRRTRLDSGKTRVLAAWQQTASRTDLNESAGTEKLRQFYLPFGREVLAAEIDAALTHFSGGDPRNNPLDEPGFNAALRLVDFETLTGQRDLARRASHGAHVLDTAVGRDPSDQHAHKHRIIAINMPDRGLVGHGAEFLGYFAALGIIRVVMLADALWQRNATRYGSSHRTGYPIVINLSFGKAAPTRGGYDLIPDLISTLNARRGQDNRPPVLLSVPAGNENLQQGNVQIRLSGGSTEQFTLRVPPSDQSASFVEIRTREAMPLNSALPLLVEIEPPGHYKSSADLPGASGMQQSLVDTQSTDPIARLYFDRYPETSAFGGKAPAQERLSYLLAIKQTELFETTALAPSGDWQISVTNTGQAPLDILLTVQTDQSEEPRSQVNRRAKFATEDYHRYDSTGRAIDSYDYPLDGSTPTDTDGSAVLQRHGTFNALGSPLAAATGQSAVFLGAGHRRSDGRMMPYSATGFRANALGGGGTEPCASAPIRDGAAQPGTFSAGARDGSRVAMEGTSFAAAQLSCRIADIFLSAPPGQIPNIAQVRMALDRQARSDDTAQSFPGQVMRAKAGAGRLHDIPRPGVSRS</sequence>
<proteinExistence type="predicted"/>
<keyword evidence="2" id="KW-1185">Reference proteome</keyword>
<protein>
    <recommendedName>
        <fullName evidence="3">Peptidase S8/S53 domain-containing protein</fullName>
    </recommendedName>
</protein>
<evidence type="ECO:0000313" key="1">
    <source>
        <dbReference type="EMBL" id="MFD1343976.1"/>
    </source>
</evidence>
<organism evidence="1 2">
    <name type="scientific">Litorisediminicola beolgyonensis</name>
    <dbReference type="NCBI Taxonomy" id="1173614"/>
    <lineage>
        <taxon>Bacteria</taxon>
        <taxon>Pseudomonadati</taxon>
        <taxon>Pseudomonadota</taxon>
        <taxon>Alphaproteobacteria</taxon>
        <taxon>Rhodobacterales</taxon>
        <taxon>Paracoccaceae</taxon>
        <taxon>Litorisediminicola</taxon>
    </lineage>
</organism>
<comment type="caution">
    <text evidence="1">The sequence shown here is derived from an EMBL/GenBank/DDBJ whole genome shotgun (WGS) entry which is preliminary data.</text>
</comment>
<dbReference type="InterPro" id="IPR036852">
    <property type="entry name" value="Peptidase_S8/S53_dom_sf"/>
</dbReference>
<evidence type="ECO:0000313" key="2">
    <source>
        <dbReference type="Proteomes" id="UP001597135"/>
    </source>
</evidence>
<accession>A0ABW3ZLD7</accession>
<reference evidence="2" key="1">
    <citation type="journal article" date="2019" name="Int. J. Syst. Evol. Microbiol.">
        <title>The Global Catalogue of Microorganisms (GCM) 10K type strain sequencing project: providing services to taxonomists for standard genome sequencing and annotation.</title>
        <authorList>
            <consortium name="The Broad Institute Genomics Platform"/>
            <consortium name="The Broad Institute Genome Sequencing Center for Infectious Disease"/>
            <person name="Wu L."/>
            <person name="Ma J."/>
        </authorList>
    </citation>
    <scope>NUCLEOTIDE SEQUENCE [LARGE SCALE GENOMIC DNA]</scope>
    <source>
        <strain evidence="2">CCUG 62953</strain>
    </source>
</reference>